<feature type="compositionally biased region" description="Low complexity" evidence="1">
    <location>
        <begin position="110"/>
        <end position="133"/>
    </location>
</feature>
<feature type="region of interest" description="Disordered" evidence="1">
    <location>
        <begin position="65"/>
        <end position="219"/>
    </location>
</feature>
<gene>
    <name evidence="3" type="ORF">HJC23_007391</name>
</gene>
<organism evidence="3 4">
    <name type="scientific">Cyclotella cryptica</name>
    <dbReference type="NCBI Taxonomy" id="29204"/>
    <lineage>
        <taxon>Eukaryota</taxon>
        <taxon>Sar</taxon>
        <taxon>Stramenopiles</taxon>
        <taxon>Ochrophyta</taxon>
        <taxon>Bacillariophyta</taxon>
        <taxon>Coscinodiscophyceae</taxon>
        <taxon>Thalassiosirophycidae</taxon>
        <taxon>Stephanodiscales</taxon>
        <taxon>Stephanodiscaceae</taxon>
        <taxon>Cyclotella</taxon>
    </lineage>
</organism>
<accession>A0ABD3QIZ9</accession>
<feature type="region of interest" description="Disordered" evidence="1">
    <location>
        <begin position="365"/>
        <end position="471"/>
    </location>
</feature>
<reference evidence="3 4" key="1">
    <citation type="journal article" date="2020" name="G3 (Bethesda)">
        <title>Improved Reference Genome for Cyclotella cryptica CCMP332, a Model for Cell Wall Morphogenesis, Salinity Adaptation, and Lipid Production in Diatoms (Bacillariophyta).</title>
        <authorList>
            <person name="Roberts W.R."/>
            <person name="Downey K.M."/>
            <person name="Ruck E.C."/>
            <person name="Traller J.C."/>
            <person name="Alverson A.J."/>
        </authorList>
    </citation>
    <scope>NUCLEOTIDE SEQUENCE [LARGE SCALE GENOMIC DNA]</scope>
    <source>
        <strain evidence="3 4">CCMP332</strain>
    </source>
</reference>
<keyword evidence="2" id="KW-1133">Transmembrane helix</keyword>
<dbReference type="Proteomes" id="UP001516023">
    <property type="component" value="Unassembled WGS sequence"/>
</dbReference>
<feature type="compositionally biased region" description="Polar residues" evidence="1">
    <location>
        <begin position="461"/>
        <end position="471"/>
    </location>
</feature>
<feature type="transmembrane region" description="Helical" evidence="2">
    <location>
        <begin position="20"/>
        <end position="37"/>
    </location>
</feature>
<evidence type="ECO:0000256" key="2">
    <source>
        <dbReference type="SAM" id="Phobius"/>
    </source>
</evidence>
<dbReference type="PRINTS" id="PR01217">
    <property type="entry name" value="PRICHEXTENSN"/>
</dbReference>
<comment type="caution">
    <text evidence="3">The sequence shown here is derived from an EMBL/GenBank/DDBJ whole genome shotgun (WGS) entry which is preliminary data.</text>
</comment>
<feature type="compositionally biased region" description="Polar residues" evidence="1">
    <location>
        <begin position="169"/>
        <end position="179"/>
    </location>
</feature>
<feature type="compositionally biased region" description="Pro residues" evidence="1">
    <location>
        <begin position="134"/>
        <end position="147"/>
    </location>
</feature>
<evidence type="ECO:0000256" key="1">
    <source>
        <dbReference type="SAM" id="MobiDB-lite"/>
    </source>
</evidence>
<feature type="compositionally biased region" description="Low complexity" evidence="1">
    <location>
        <begin position="148"/>
        <end position="168"/>
    </location>
</feature>
<evidence type="ECO:0000313" key="4">
    <source>
        <dbReference type="Proteomes" id="UP001516023"/>
    </source>
</evidence>
<dbReference type="AlphaFoldDB" id="A0ABD3QIZ9"/>
<keyword evidence="4" id="KW-1185">Reference proteome</keyword>
<keyword evidence="2" id="KW-0812">Transmembrane</keyword>
<sequence length="802" mass="85403">MLRCRKRKQPGPSWQRSRAAFTAVTVVGTALIFLTWSPPIRRGARNNQPARRLWDQDIFWAGNPNIVPPPPLPKPPAYSYRPPPSATNPSPPAGPSNPRPPGNPFENVGSSSGSSGTSSISSNSNASPSGSNTNPPPPRPPPTPAYPAAPMSSPSSNSSPSASYIISSVATQQGSSNARPQTQQTAQAVATEPPPPPPQTQQIQQYSQPQEQQTDPQTTQALTAELPPQQTQQVQQNQVDTTTKTTTITSAMELSGIPSIIPPYGSMERMALLNLLVHRIKSSITSVSQDKVLEVTILSIGQTSMLSRRLRTANSFDRSLGSNYGMQLVKYRAVLEHDCAPQEEELCAKNAQSSADAIAQQLSPTIPSIAPSSSNDSVDNEGEDWSSITNANANEPMHPSQSFVWLPSPSSNVDLQIVTSRPTPHPTLNPSSSATEFTGPQGMDIDSQIFTSQPTPHPTANEPSSSTAITENKFQGDASKRYCGYDWDDIVRNCLTATPCPEGHAEGVCPYGMTCIADTPCGGDAQEEQEGGVLQEPPVVQQEQVTYDVYTILSSSTNSSPHIDNNNNNNNSISLSCSSHSDCHNQFCSNTDGGYEGSCVACLFNSNIGCRATEVCVTSPTTGMPLCQGRSTVIESHDQVAVVTEEEINALQPTSPPSQPQYQNPQDNSYFCGLTYADVTDMCLHSKPCPTGIAALHCGPKEGCFSHPACKLQYDAAAATSSQSSSGGATMSAFSAFDTVETEMNVSSKKGEQGGTSGPAEQAQEGMRFWTFESWNSANTSSSSCKASLLTVVTCGVLLMLL</sequence>
<feature type="compositionally biased region" description="Low complexity" evidence="1">
    <location>
        <begin position="180"/>
        <end position="191"/>
    </location>
</feature>
<feature type="compositionally biased region" description="Pro residues" evidence="1">
    <location>
        <begin position="66"/>
        <end position="103"/>
    </location>
</feature>
<evidence type="ECO:0000313" key="3">
    <source>
        <dbReference type="EMBL" id="KAL3799918.1"/>
    </source>
</evidence>
<feature type="compositionally biased region" description="Low complexity" evidence="1">
    <location>
        <begin position="365"/>
        <end position="374"/>
    </location>
</feature>
<proteinExistence type="predicted"/>
<keyword evidence="2" id="KW-0472">Membrane</keyword>
<name>A0ABD3QIZ9_9STRA</name>
<feature type="compositionally biased region" description="Polar residues" evidence="1">
    <location>
        <begin position="386"/>
        <end position="438"/>
    </location>
</feature>
<feature type="compositionally biased region" description="Low complexity" evidence="1">
    <location>
        <begin position="200"/>
        <end position="219"/>
    </location>
</feature>
<dbReference type="EMBL" id="JABMIG020000035">
    <property type="protein sequence ID" value="KAL3799918.1"/>
    <property type="molecule type" value="Genomic_DNA"/>
</dbReference>
<protein>
    <submittedName>
        <fullName evidence="3">Uncharacterized protein</fullName>
    </submittedName>
</protein>